<dbReference type="EMBL" id="WLYI01000001">
    <property type="protein sequence ID" value="MTD17538.1"/>
    <property type="molecule type" value="Genomic_DNA"/>
</dbReference>
<dbReference type="Proteomes" id="UP000431485">
    <property type="component" value="Unassembled WGS sequence"/>
</dbReference>
<dbReference type="GO" id="GO:0003677">
    <property type="term" value="F:DNA binding"/>
    <property type="evidence" value="ECO:0007669"/>
    <property type="project" value="InterPro"/>
</dbReference>
<accession>A0A7X2RMI1</accession>
<reference evidence="1 2" key="1">
    <citation type="submission" date="2019-11" db="EMBL/GenBank/DDBJ databases">
        <title>Pseudmonas karstica sp. nov. and Pseudomonas spelaei sp. nov. from caves.</title>
        <authorList>
            <person name="Zeman M."/>
        </authorList>
    </citation>
    <scope>NUCLEOTIDE SEQUENCE [LARGE SCALE GENOMIC DNA]</scope>
    <source>
        <strain evidence="1 2">CCM 7891</strain>
    </source>
</reference>
<dbReference type="OrthoDB" id="8768428at2"/>
<dbReference type="SUPFAM" id="SSF56349">
    <property type="entry name" value="DNA breaking-rejoining enzymes"/>
    <property type="match status" value="1"/>
</dbReference>
<sequence>MKNSNTHQKSVSQVDLLSSLGIAYADDIWILGESSSGSADKSIVIRWKSDKKNVELSPYYTDLLKKFAAGMLLGVIGSYAPGTIKPKVLYLRRLFFRIHAAGYERIGLITSTSIVKIISSEATKGKGVTKDTLEWWGATINQFFRLRIFIKECFIGRPISRKEIMQISNSLREPGYWEAPPEPVCIFLLRESMNFMTLHSGRILDFYESYISAVDNGVEMGINTARRMSAHIATKFRQKDFSDVFKDIRGCEQWAADALSLGKLIRHLSTACFIVITFTCGQRVSEIRRAGSRSVVSRLHDNGVKYCYYHAPRSKIRYNAEKKQSDGTGHSNAPWVLSPAAVEAFNILLRLSKPARQRSGLDNLWLTPFGNALWPFFPKRSFNVVGSAQINVRINNFASLIGLETNTGWRGRLHSHMGRKHLARFVAKRDRSALGELAQQYSHLSADSVDISYARPDSEFRRMLSEELGDEMAKLGSTLLETSTGDFYATHENTRIQKFLGELRQTRDIKLLISSGTVMLPCQWGVCLYLQETSACDGSRSKPNIAKRSPEVCAKCTNFLSTPRHLQWWTEFESDCKKIMKQSKLPDQTRLVVLERLASAKAVISKIKVQSHE</sequence>
<name>A0A7X2RMI1_9PSED</name>
<evidence type="ECO:0000313" key="1">
    <source>
        <dbReference type="EMBL" id="MTD17538.1"/>
    </source>
</evidence>
<proteinExistence type="predicted"/>
<gene>
    <name evidence="1" type="ORF">GIR22_00055</name>
</gene>
<keyword evidence="2" id="KW-1185">Reference proteome</keyword>
<evidence type="ECO:0000313" key="2">
    <source>
        <dbReference type="Proteomes" id="UP000431485"/>
    </source>
</evidence>
<organism evidence="1 2">
    <name type="scientific">Pseudomonas karstica</name>
    <dbReference type="NCBI Taxonomy" id="1055468"/>
    <lineage>
        <taxon>Bacteria</taxon>
        <taxon>Pseudomonadati</taxon>
        <taxon>Pseudomonadota</taxon>
        <taxon>Gammaproteobacteria</taxon>
        <taxon>Pseudomonadales</taxon>
        <taxon>Pseudomonadaceae</taxon>
        <taxon>Pseudomonas</taxon>
    </lineage>
</organism>
<dbReference type="RefSeq" id="WP_154741323.1">
    <property type="nucleotide sequence ID" value="NZ_JBHSTG010000004.1"/>
</dbReference>
<evidence type="ECO:0008006" key="3">
    <source>
        <dbReference type="Google" id="ProtNLM"/>
    </source>
</evidence>
<dbReference type="AlphaFoldDB" id="A0A7X2RMI1"/>
<protein>
    <recommendedName>
        <fullName evidence="3">Integrase</fullName>
    </recommendedName>
</protein>
<comment type="caution">
    <text evidence="1">The sequence shown here is derived from an EMBL/GenBank/DDBJ whole genome shotgun (WGS) entry which is preliminary data.</text>
</comment>
<dbReference type="InterPro" id="IPR011010">
    <property type="entry name" value="DNA_brk_join_enz"/>
</dbReference>